<dbReference type="GO" id="GO:0003677">
    <property type="term" value="F:DNA binding"/>
    <property type="evidence" value="ECO:0007669"/>
    <property type="project" value="InterPro"/>
</dbReference>
<dbReference type="InterPro" id="IPR013762">
    <property type="entry name" value="Integrase-like_cat_sf"/>
</dbReference>
<dbReference type="EMBL" id="WTRN01000182">
    <property type="protein sequence ID" value="MWT85870.1"/>
    <property type="molecule type" value="Genomic_DNA"/>
</dbReference>
<evidence type="ECO:0000313" key="5">
    <source>
        <dbReference type="Proteomes" id="UP000480485"/>
    </source>
</evidence>
<dbReference type="InterPro" id="IPR011010">
    <property type="entry name" value="DNA_brk_join_enz"/>
</dbReference>
<dbReference type="RefSeq" id="WP_032200187.1">
    <property type="nucleotide sequence ID" value="NZ_CABHJL010000036.1"/>
</dbReference>
<dbReference type="CDD" id="cd00796">
    <property type="entry name" value="INT_Rci_Hp1_C"/>
    <property type="match status" value="1"/>
</dbReference>
<dbReference type="Proteomes" id="UP000480485">
    <property type="component" value="Unassembled WGS sequence"/>
</dbReference>
<keyword evidence="2" id="KW-0233">DNA recombination</keyword>
<proteinExistence type="predicted"/>
<dbReference type="PANTHER" id="PTHR30349">
    <property type="entry name" value="PHAGE INTEGRASE-RELATED"/>
    <property type="match status" value="1"/>
</dbReference>
<dbReference type="PANTHER" id="PTHR30349:SF93">
    <property type="entry name" value="FELS-2 PROPHAGE PROTEIN"/>
    <property type="match status" value="1"/>
</dbReference>
<gene>
    <name evidence="4" type="ORF">GP954_12020</name>
</gene>
<sequence>MTIRKQPNGKWLCECYPNGRNGKRVRKQFATKGEAIAFESFTMEEVNKKPWLGEKDDRRRLSELIELWYSLYGQTLADPKRLMAKLRIICNGLGDPIASELTAGDFTKYREARLKGEVQNEDGSFMSPVKPRTVNLEQRNLSSVFGTLKKLGHWSAPNPLAGLPTFKIAEGELAFLSTDEIKRLLAACAESQSPSLLMITKICLATGARWSEAEKLQGHQLSKYRITYTKTKGKKNRTVPISQELYNELPKNRGKLFSPCRKAFERAVKRAGIELPEGQCTHVLRHTFASHFMMNGGNILVLKEILGHTDIKMTMVYSHFSPDHLEDAVTKNPLHMLTI</sequence>
<keyword evidence="1" id="KW-0229">DNA integration</keyword>
<evidence type="ECO:0000256" key="1">
    <source>
        <dbReference type="ARBA" id="ARBA00022908"/>
    </source>
</evidence>
<dbReference type="PROSITE" id="PS51898">
    <property type="entry name" value="TYR_RECOMBINASE"/>
    <property type="match status" value="1"/>
</dbReference>
<dbReference type="Pfam" id="PF24624">
    <property type="entry name" value="Int_N"/>
    <property type="match status" value="1"/>
</dbReference>
<dbReference type="Gene3D" id="1.10.443.10">
    <property type="entry name" value="Intergrase catalytic core"/>
    <property type="match status" value="1"/>
</dbReference>
<dbReference type="SUPFAM" id="SSF56349">
    <property type="entry name" value="DNA breaking-rejoining enzymes"/>
    <property type="match status" value="1"/>
</dbReference>
<reference evidence="4 5" key="1">
    <citation type="submission" date="2019-12" db="EMBL/GenBank/DDBJ databases">
        <title>Enteriobacteria Tanzani isolates_8377-8380.</title>
        <authorList>
            <person name="Subbiah M."/>
            <person name="Call D."/>
        </authorList>
    </citation>
    <scope>NUCLEOTIDE SEQUENCE [LARGE SCALE GENOMIC DNA]</scope>
    <source>
        <strain evidence="4 5">8378wC7</strain>
    </source>
</reference>
<dbReference type="InterPro" id="IPR050090">
    <property type="entry name" value="Tyrosine_recombinase_XerCD"/>
</dbReference>
<evidence type="ECO:0000259" key="3">
    <source>
        <dbReference type="PROSITE" id="PS51898"/>
    </source>
</evidence>
<dbReference type="Pfam" id="PF00589">
    <property type="entry name" value="Phage_integrase"/>
    <property type="match status" value="1"/>
</dbReference>
<accession>A0A6L7CFQ0</accession>
<dbReference type="GO" id="GO:0006310">
    <property type="term" value="P:DNA recombination"/>
    <property type="evidence" value="ECO:0007669"/>
    <property type="project" value="UniProtKB-KW"/>
</dbReference>
<protein>
    <submittedName>
        <fullName evidence="4">Tyrosine-type recombinase/integrase</fullName>
    </submittedName>
</protein>
<evidence type="ECO:0000256" key="2">
    <source>
        <dbReference type="ARBA" id="ARBA00023172"/>
    </source>
</evidence>
<feature type="domain" description="Tyr recombinase" evidence="3">
    <location>
        <begin position="171"/>
        <end position="330"/>
    </location>
</feature>
<comment type="caution">
    <text evidence="4">The sequence shown here is derived from an EMBL/GenBank/DDBJ whole genome shotgun (WGS) entry which is preliminary data.</text>
</comment>
<name>A0A6L7CFQ0_ECOLX</name>
<dbReference type="GO" id="GO:0015074">
    <property type="term" value="P:DNA integration"/>
    <property type="evidence" value="ECO:0007669"/>
    <property type="project" value="UniProtKB-KW"/>
</dbReference>
<organism evidence="4 5">
    <name type="scientific">Escherichia coli</name>
    <dbReference type="NCBI Taxonomy" id="562"/>
    <lineage>
        <taxon>Bacteria</taxon>
        <taxon>Pseudomonadati</taxon>
        <taxon>Pseudomonadota</taxon>
        <taxon>Gammaproteobacteria</taxon>
        <taxon>Enterobacterales</taxon>
        <taxon>Enterobacteriaceae</taxon>
        <taxon>Escherichia</taxon>
    </lineage>
</organism>
<dbReference type="InterPro" id="IPR057084">
    <property type="entry name" value="Int_N"/>
</dbReference>
<dbReference type="InterPro" id="IPR002104">
    <property type="entry name" value="Integrase_catalytic"/>
</dbReference>
<dbReference type="AlphaFoldDB" id="A0A6L7CFQ0"/>
<evidence type="ECO:0000313" key="4">
    <source>
        <dbReference type="EMBL" id="MWT85870.1"/>
    </source>
</evidence>